<keyword evidence="3" id="KW-0521">NADP</keyword>
<evidence type="ECO:0000256" key="4">
    <source>
        <dbReference type="ARBA" id="ARBA00023002"/>
    </source>
</evidence>
<name>A0ABW5P8P2_9BACL</name>
<gene>
    <name evidence="5" type="ORF">ACFSUF_04435</name>
</gene>
<dbReference type="InterPro" id="IPR002347">
    <property type="entry name" value="SDR_fam"/>
</dbReference>
<dbReference type="Proteomes" id="UP001597541">
    <property type="component" value="Unassembled WGS sequence"/>
</dbReference>
<dbReference type="Gene3D" id="3.40.50.720">
    <property type="entry name" value="NAD(P)-binding Rossmann-like Domain"/>
    <property type="match status" value="1"/>
</dbReference>
<evidence type="ECO:0000313" key="6">
    <source>
        <dbReference type="Proteomes" id="UP001597541"/>
    </source>
</evidence>
<accession>A0ABW5P8P2</accession>
<dbReference type="PANTHER" id="PTHR44085">
    <property type="entry name" value="SEPIAPTERIN REDUCTASE"/>
    <property type="match status" value="1"/>
</dbReference>
<keyword evidence="2" id="KW-0963">Cytoplasm</keyword>
<comment type="caution">
    <text evidence="5">The sequence shown here is derived from an EMBL/GenBank/DDBJ whole genome shotgun (WGS) entry which is preliminary data.</text>
</comment>
<dbReference type="PANTHER" id="PTHR44085:SF2">
    <property type="entry name" value="SEPIAPTERIN REDUCTASE"/>
    <property type="match status" value="1"/>
</dbReference>
<evidence type="ECO:0000256" key="3">
    <source>
        <dbReference type="ARBA" id="ARBA00022857"/>
    </source>
</evidence>
<keyword evidence="4" id="KW-0560">Oxidoreductase</keyword>
<organism evidence="5 6">
    <name type="scientific">Paenibacillus gansuensis</name>
    <dbReference type="NCBI Taxonomy" id="306542"/>
    <lineage>
        <taxon>Bacteria</taxon>
        <taxon>Bacillati</taxon>
        <taxon>Bacillota</taxon>
        <taxon>Bacilli</taxon>
        <taxon>Bacillales</taxon>
        <taxon>Paenibacillaceae</taxon>
        <taxon>Paenibacillus</taxon>
    </lineage>
</organism>
<reference evidence="6" key="1">
    <citation type="journal article" date="2019" name="Int. J. Syst. Evol. Microbiol.">
        <title>The Global Catalogue of Microorganisms (GCM) 10K type strain sequencing project: providing services to taxonomists for standard genome sequencing and annotation.</title>
        <authorList>
            <consortium name="The Broad Institute Genomics Platform"/>
            <consortium name="The Broad Institute Genome Sequencing Center for Infectious Disease"/>
            <person name="Wu L."/>
            <person name="Ma J."/>
        </authorList>
    </citation>
    <scope>NUCLEOTIDE SEQUENCE [LARGE SCALE GENOMIC DNA]</scope>
    <source>
        <strain evidence="6">KCTC 3950</strain>
    </source>
</reference>
<sequence length="257" mass="27725">MAKVYMITGASRGLGEAIALQLLEEGNELHCIARTRSDRLEQAALKSGASLSWYQADLGQAANEGGAADELLQQIFRNFDTGAFSGLRLINNAGVLNPIGPAHRNDAADAAAHIAVNLTAPMALTSSFLRFTEALAADKRILQVSSGAGRKPYAGWSVYCAAKAGLDHFTRCVKLEQDALPHGAKVASVAPGVVDTQMQALIRETEDDRFPSRSRFVELHEAGGLLIPHEAASRLLELLEHDRFGEEPVADIRDWVR</sequence>
<dbReference type="SUPFAM" id="SSF51735">
    <property type="entry name" value="NAD(P)-binding Rossmann-fold domains"/>
    <property type="match status" value="1"/>
</dbReference>
<dbReference type="InterPro" id="IPR051721">
    <property type="entry name" value="Biopterin_syn/organic_redct"/>
</dbReference>
<dbReference type="RefSeq" id="WP_377600535.1">
    <property type="nucleotide sequence ID" value="NZ_JBHUME010000005.1"/>
</dbReference>
<dbReference type="InterPro" id="IPR036291">
    <property type="entry name" value="NAD(P)-bd_dom_sf"/>
</dbReference>
<evidence type="ECO:0000313" key="5">
    <source>
        <dbReference type="EMBL" id="MFD2611666.1"/>
    </source>
</evidence>
<dbReference type="PRINTS" id="PR00081">
    <property type="entry name" value="GDHRDH"/>
</dbReference>
<evidence type="ECO:0000256" key="2">
    <source>
        <dbReference type="ARBA" id="ARBA00022490"/>
    </source>
</evidence>
<keyword evidence="6" id="KW-1185">Reference proteome</keyword>
<dbReference type="Pfam" id="PF00106">
    <property type="entry name" value="adh_short"/>
    <property type="match status" value="1"/>
</dbReference>
<comment type="subcellular location">
    <subcellularLocation>
        <location evidence="1">Cytoplasm</location>
    </subcellularLocation>
</comment>
<evidence type="ECO:0000256" key="1">
    <source>
        <dbReference type="ARBA" id="ARBA00004496"/>
    </source>
</evidence>
<protein>
    <submittedName>
        <fullName evidence="5">SDR family NAD(P)-dependent oxidoreductase</fullName>
    </submittedName>
</protein>
<dbReference type="EMBL" id="JBHUME010000005">
    <property type="protein sequence ID" value="MFD2611666.1"/>
    <property type="molecule type" value="Genomic_DNA"/>
</dbReference>
<proteinExistence type="predicted"/>